<evidence type="ECO:0000256" key="1">
    <source>
        <dbReference type="SAM" id="Phobius"/>
    </source>
</evidence>
<gene>
    <name evidence="2" type="ORF">SAMN05216557_101537</name>
</gene>
<dbReference type="AlphaFoldDB" id="A0A1G7FT11"/>
<evidence type="ECO:0008006" key="4">
    <source>
        <dbReference type="Google" id="ProtNLM"/>
    </source>
</evidence>
<name>A0A1G7FT11_9SPHN</name>
<proteinExistence type="predicted"/>
<feature type="transmembrane region" description="Helical" evidence="1">
    <location>
        <begin position="188"/>
        <end position="205"/>
    </location>
</feature>
<keyword evidence="3" id="KW-1185">Reference proteome</keyword>
<evidence type="ECO:0000313" key="2">
    <source>
        <dbReference type="EMBL" id="SDE78939.1"/>
    </source>
</evidence>
<keyword evidence="1" id="KW-1133">Transmembrane helix</keyword>
<evidence type="ECO:0000313" key="3">
    <source>
        <dbReference type="Proteomes" id="UP000323502"/>
    </source>
</evidence>
<dbReference type="EMBL" id="FNBI01000001">
    <property type="protein sequence ID" value="SDE78939.1"/>
    <property type="molecule type" value="Genomic_DNA"/>
</dbReference>
<accession>A0A1G7FT11</accession>
<reference evidence="2 3" key="1">
    <citation type="submission" date="2016-10" db="EMBL/GenBank/DDBJ databases">
        <authorList>
            <person name="Varghese N."/>
            <person name="Submissions S."/>
        </authorList>
    </citation>
    <scope>NUCLEOTIDE SEQUENCE [LARGE SCALE GENOMIC DNA]</scope>
    <source>
        <strain evidence="2 3">S7-754</strain>
    </source>
</reference>
<organism evidence="2 3">
    <name type="scientific">Sphingomonas carotinifaciens</name>
    <dbReference type="NCBI Taxonomy" id="1166323"/>
    <lineage>
        <taxon>Bacteria</taxon>
        <taxon>Pseudomonadati</taxon>
        <taxon>Pseudomonadota</taxon>
        <taxon>Alphaproteobacteria</taxon>
        <taxon>Sphingomonadales</taxon>
        <taxon>Sphingomonadaceae</taxon>
        <taxon>Sphingomonas</taxon>
    </lineage>
</organism>
<dbReference type="Proteomes" id="UP000323502">
    <property type="component" value="Unassembled WGS sequence"/>
</dbReference>
<keyword evidence="1" id="KW-0812">Transmembrane</keyword>
<protein>
    <recommendedName>
        <fullName evidence="4">TIGR04222 domain-containing membrane protein</fullName>
    </recommendedName>
</protein>
<keyword evidence="1" id="KW-0472">Membrane</keyword>
<sequence length="235" mass="25961">MATMDDDARALLAAIEALDVDPPNAALRFTDRLAREQGWSRRHAVAVDREYRRFLYLAATIDHPMTPSDAVDQAWHLHLTYTRSYWDDLCGRILRRPLHHGPTPGGRDAKEYYHDRYSATLARYAAVFGHAPPAAIWPAPERRFAIQGMRVDRSKTLVVEKRTLALTALPLAAMLTTAAFPLAGLMPVILTVTIAAVVIAALRAARRKKRDHDGECDLDFGDDDGVDGCSGCGGD</sequence>